<accession>A0A1Y2ICE4</accession>
<dbReference type="EMBL" id="KZ084142">
    <property type="protein sequence ID" value="OSC98102.1"/>
    <property type="molecule type" value="Genomic_DNA"/>
</dbReference>
<proteinExistence type="predicted"/>
<name>A0A1Y2ICE4_TRAC3</name>
<reference evidence="1 2" key="1">
    <citation type="journal article" date="2015" name="Biotechnol. Biofuels">
        <title>Enhanced degradation of softwood versus hardwood by the white-rot fungus Pycnoporus coccineus.</title>
        <authorList>
            <person name="Couturier M."/>
            <person name="Navarro D."/>
            <person name="Chevret D."/>
            <person name="Henrissat B."/>
            <person name="Piumi F."/>
            <person name="Ruiz-Duenas F.J."/>
            <person name="Martinez A.T."/>
            <person name="Grigoriev I.V."/>
            <person name="Riley R."/>
            <person name="Lipzen A."/>
            <person name="Berrin J.G."/>
            <person name="Master E.R."/>
            <person name="Rosso M.N."/>
        </authorList>
    </citation>
    <scope>NUCLEOTIDE SEQUENCE [LARGE SCALE GENOMIC DNA]</scope>
    <source>
        <strain evidence="1 2">BRFM310</strain>
    </source>
</reference>
<dbReference type="Proteomes" id="UP000193067">
    <property type="component" value="Unassembled WGS sequence"/>
</dbReference>
<sequence>MPIPPTATLDQLKAGFKLLEEQNASRRMQLEARLAAKGQITPEEEAWLDGDGNLVDEKQTLQVLLEAADYEAALQALSPEQKEAVARMRRVLEECSTQPGAKRKPNKYLRIISSGPIEPKTTGGRVKKQAKTNPTFERKENATLAQRIEILDWYHAHGKNQSKTAQHFDKIYPNLKLKQPTVSAWVKDEAMWRQRWEESGH</sequence>
<protein>
    <submittedName>
        <fullName evidence="1">Uncharacterized protein</fullName>
    </submittedName>
</protein>
<feature type="non-terminal residue" evidence="1">
    <location>
        <position position="201"/>
    </location>
</feature>
<dbReference type="STRING" id="1353009.A0A1Y2ICE4"/>
<organism evidence="1 2">
    <name type="scientific">Trametes coccinea (strain BRFM310)</name>
    <name type="common">Pycnoporus coccineus</name>
    <dbReference type="NCBI Taxonomy" id="1353009"/>
    <lineage>
        <taxon>Eukaryota</taxon>
        <taxon>Fungi</taxon>
        <taxon>Dikarya</taxon>
        <taxon>Basidiomycota</taxon>
        <taxon>Agaricomycotina</taxon>
        <taxon>Agaricomycetes</taxon>
        <taxon>Polyporales</taxon>
        <taxon>Polyporaceae</taxon>
        <taxon>Trametes</taxon>
    </lineage>
</organism>
<gene>
    <name evidence="1" type="ORF">PYCCODRAFT_1375859</name>
</gene>
<keyword evidence="2" id="KW-1185">Reference proteome</keyword>
<evidence type="ECO:0000313" key="1">
    <source>
        <dbReference type="EMBL" id="OSC98102.1"/>
    </source>
</evidence>
<evidence type="ECO:0000313" key="2">
    <source>
        <dbReference type="Proteomes" id="UP000193067"/>
    </source>
</evidence>
<dbReference type="OrthoDB" id="2507562at2759"/>
<dbReference type="AlphaFoldDB" id="A0A1Y2ICE4"/>